<dbReference type="InterPro" id="IPR036640">
    <property type="entry name" value="ABC1_TM_sf"/>
</dbReference>
<dbReference type="SUPFAM" id="SSF90123">
    <property type="entry name" value="ABC transporter transmembrane region"/>
    <property type="match status" value="1"/>
</dbReference>
<reference evidence="11 12" key="1">
    <citation type="submission" date="2018-08" db="EMBL/GenBank/DDBJ databases">
        <title>A genome reference for cultivated species of the human gut microbiota.</title>
        <authorList>
            <person name="Zou Y."/>
            <person name="Xue W."/>
            <person name="Luo G."/>
        </authorList>
    </citation>
    <scope>NUCLEOTIDE SEQUENCE [LARGE SCALE GENOMIC DNA]</scope>
    <source>
        <strain evidence="11 12">AF14-23</strain>
    </source>
</reference>
<evidence type="ECO:0000259" key="9">
    <source>
        <dbReference type="PROSITE" id="PS50893"/>
    </source>
</evidence>
<dbReference type="EMBL" id="QRZI01000013">
    <property type="protein sequence ID" value="RGV61286.1"/>
    <property type="molecule type" value="Genomic_DNA"/>
</dbReference>
<comment type="caution">
    <text evidence="11">The sequence shown here is derived from an EMBL/GenBank/DDBJ whole genome shotgun (WGS) entry which is preliminary data.</text>
</comment>
<dbReference type="InterPro" id="IPR027417">
    <property type="entry name" value="P-loop_NTPase"/>
</dbReference>
<dbReference type="InterPro" id="IPR011527">
    <property type="entry name" value="ABC1_TM_dom"/>
</dbReference>
<evidence type="ECO:0000256" key="5">
    <source>
        <dbReference type="ARBA" id="ARBA00022840"/>
    </source>
</evidence>
<gene>
    <name evidence="11" type="ORF">DWW07_15375</name>
</gene>
<feature type="domain" description="ABC transporter" evidence="9">
    <location>
        <begin position="337"/>
        <end position="570"/>
    </location>
</feature>
<dbReference type="PROSITE" id="PS50893">
    <property type="entry name" value="ABC_TRANSPORTER_2"/>
    <property type="match status" value="1"/>
</dbReference>
<evidence type="ECO:0000256" key="7">
    <source>
        <dbReference type="ARBA" id="ARBA00023136"/>
    </source>
</evidence>
<evidence type="ECO:0000256" key="8">
    <source>
        <dbReference type="SAM" id="Phobius"/>
    </source>
</evidence>
<feature type="transmembrane region" description="Helical" evidence="8">
    <location>
        <begin position="132"/>
        <end position="152"/>
    </location>
</feature>
<evidence type="ECO:0000256" key="2">
    <source>
        <dbReference type="ARBA" id="ARBA00022448"/>
    </source>
</evidence>
<dbReference type="PANTHER" id="PTHR43394">
    <property type="entry name" value="ATP-DEPENDENT PERMEASE MDL1, MITOCHONDRIAL"/>
    <property type="match status" value="1"/>
</dbReference>
<dbReference type="SUPFAM" id="SSF52540">
    <property type="entry name" value="P-loop containing nucleoside triphosphate hydrolases"/>
    <property type="match status" value="1"/>
</dbReference>
<dbReference type="RefSeq" id="WP_118037237.1">
    <property type="nucleotide sequence ID" value="NZ_QRYY01000013.1"/>
</dbReference>
<organism evidence="11 12">
    <name type="scientific">Blautia obeum</name>
    <dbReference type="NCBI Taxonomy" id="40520"/>
    <lineage>
        <taxon>Bacteria</taxon>
        <taxon>Bacillati</taxon>
        <taxon>Bacillota</taxon>
        <taxon>Clostridia</taxon>
        <taxon>Lachnospirales</taxon>
        <taxon>Lachnospiraceae</taxon>
        <taxon>Blautia</taxon>
    </lineage>
</organism>
<sequence>MLNMMTRILKVSGKYKKQIQIAFIFSVLNAVLAKMPILYAMIIISKLYYGTMTSLHAIYVGIVMVITIILQMIFQHASDRLQSGAGYLLFSDKRIELGEHLKRLPMGYFTEGNIGKISSVLSTDMLFIEENVMAKIANILSYAFSAIILVVFMFIMDWKLGIIATITSIIAILIGQKMNKVSLKEAEVRQEQSEHLTEAVLSFVEGISVIKSYNLLGNKSKELSENFRQSRDKNIQFEEMVTPWMRGLSWLYAIGILGILISGLFLFISDTLSLTYTMGMLLFVIEIFNPLKSLYAESNNMTIVESCLDRIEELFAVEELPDKGKKEINTYESEYVVEYKNVCFSYGKKEVLHDVSFGLKENSMTALVGKSGSGKSTIANLLVRFWDINSGTIYIGGIDIKELPLSVLMNQISMVFQNVYLFEDTIYNNILMGRSDATEQEVIEAAKKARCYDFVMELPNGFQTIIGEGGASLSGGEKQRISIARCILKDAPIVILDEATASVDTDNESYIQEAISELVKGKTLLVIAHRLNTIQNADQILVIDNGQIAQQGTHEELLKQPGIYQDFVNIRKSAAGWSLA</sequence>
<feature type="transmembrane region" description="Helical" evidence="8">
    <location>
        <begin position="21"/>
        <end position="44"/>
    </location>
</feature>
<evidence type="ECO:0000256" key="6">
    <source>
        <dbReference type="ARBA" id="ARBA00022989"/>
    </source>
</evidence>
<dbReference type="GO" id="GO:0005524">
    <property type="term" value="F:ATP binding"/>
    <property type="evidence" value="ECO:0007669"/>
    <property type="project" value="UniProtKB-KW"/>
</dbReference>
<dbReference type="FunFam" id="3.40.50.300:FF:000287">
    <property type="entry name" value="Multidrug ABC transporter ATP-binding protein"/>
    <property type="match status" value="1"/>
</dbReference>
<dbReference type="InterPro" id="IPR017871">
    <property type="entry name" value="ABC_transporter-like_CS"/>
</dbReference>
<dbReference type="SMART" id="SM00382">
    <property type="entry name" value="AAA"/>
    <property type="match status" value="1"/>
</dbReference>
<dbReference type="InterPro" id="IPR003593">
    <property type="entry name" value="AAA+_ATPase"/>
</dbReference>
<comment type="subcellular location">
    <subcellularLocation>
        <location evidence="1">Cell membrane</location>
        <topology evidence="1">Multi-pass membrane protein</topology>
    </subcellularLocation>
</comment>
<name>A0A395X3P3_9FIRM</name>
<evidence type="ECO:0000256" key="1">
    <source>
        <dbReference type="ARBA" id="ARBA00004651"/>
    </source>
</evidence>
<proteinExistence type="predicted"/>
<dbReference type="InterPro" id="IPR003439">
    <property type="entry name" value="ABC_transporter-like_ATP-bd"/>
</dbReference>
<dbReference type="PROSITE" id="PS00211">
    <property type="entry name" value="ABC_TRANSPORTER_1"/>
    <property type="match status" value="1"/>
</dbReference>
<protein>
    <submittedName>
        <fullName evidence="11">ABC transporter ATP-binding protein</fullName>
    </submittedName>
</protein>
<feature type="domain" description="ABC transmembrane type-1" evidence="10">
    <location>
        <begin position="21"/>
        <end position="294"/>
    </location>
</feature>
<dbReference type="GO" id="GO:0015421">
    <property type="term" value="F:ABC-type oligopeptide transporter activity"/>
    <property type="evidence" value="ECO:0007669"/>
    <property type="project" value="TreeGrafter"/>
</dbReference>
<evidence type="ECO:0000256" key="3">
    <source>
        <dbReference type="ARBA" id="ARBA00022692"/>
    </source>
</evidence>
<evidence type="ECO:0000256" key="4">
    <source>
        <dbReference type="ARBA" id="ARBA00022741"/>
    </source>
</evidence>
<dbReference type="Proteomes" id="UP000265828">
    <property type="component" value="Unassembled WGS sequence"/>
</dbReference>
<keyword evidence="2" id="KW-0813">Transport</keyword>
<dbReference type="PROSITE" id="PS50929">
    <property type="entry name" value="ABC_TM1F"/>
    <property type="match status" value="1"/>
</dbReference>
<dbReference type="Pfam" id="PF00005">
    <property type="entry name" value="ABC_tran"/>
    <property type="match status" value="1"/>
</dbReference>
<dbReference type="Pfam" id="PF00664">
    <property type="entry name" value="ABC_membrane"/>
    <property type="match status" value="1"/>
</dbReference>
<dbReference type="PANTHER" id="PTHR43394:SF1">
    <property type="entry name" value="ATP-BINDING CASSETTE SUB-FAMILY B MEMBER 10, MITOCHONDRIAL"/>
    <property type="match status" value="1"/>
</dbReference>
<keyword evidence="3 8" id="KW-0812">Transmembrane</keyword>
<keyword evidence="6 8" id="KW-1133">Transmembrane helix</keyword>
<dbReference type="Gene3D" id="3.40.50.300">
    <property type="entry name" value="P-loop containing nucleotide triphosphate hydrolases"/>
    <property type="match status" value="1"/>
</dbReference>
<dbReference type="GO" id="GO:0016887">
    <property type="term" value="F:ATP hydrolysis activity"/>
    <property type="evidence" value="ECO:0007669"/>
    <property type="project" value="InterPro"/>
</dbReference>
<keyword evidence="7 8" id="KW-0472">Membrane</keyword>
<evidence type="ECO:0000313" key="11">
    <source>
        <dbReference type="EMBL" id="RGV61286.1"/>
    </source>
</evidence>
<feature type="transmembrane region" description="Helical" evidence="8">
    <location>
        <begin position="158"/>
        <end position="175"/>
    </location>
</feature>
<feature type="transmembrane region" description="Helical" evidence="8">
    <location>
        <begin position="56"/>
        <end position="74"/>
    </location>
</feature>
<feature type="transmembrane region" description="Helical" evidence="8">
    <location>
        <begin position="250"/>
        <end position="268"/>
    </location>
</feature>
<evidence type="ECO:0000259" key="10">
    <source>
        <dbReference type="PROSITE" id="PS50929"/>
    </source>
</evidence>
<dbReference type="Gene3D" id="1.20.1560.10">
    <property type="entry name" value="ABC transporter type 1, transmembrane domain"/>
    <property type="match status" value="1"/>
</dbReference>
<dbReference type="AlphaFoldDB" id="A0A395X3P3"/>
<keyword evidence="4" id="KW-0547">Nucleotide-binding</keyword>
<accession>A0A395X3P3</accession>
<dbReference type="InterPro" id="IPR039421">
    <property type="entry name" value="Type_1_exporter"/>
</dbReference>
<dbReference type="GO" id="GO:0005886">
    <property type="term" value="C:plasma membrane"/>
    <property type="evidence" value="ECO:0007669"/>
    <property type="project" value="UniProtKB-SubCell"/>
</dbReference>
<keyword evidence="5 11" id="KW-0067">ATP-binding</keyword>
<evidence type="ECO:0000313" key="12">
    <source>
        <dbReference type="Proteomes" id="UP000265828"/>
    </source>
</evidence>